<proteinExistence type="predicted"/>
<feature type="compositionally biased region" description="Basic and acidic residues" evidence="1">
    <location>
        <begin position="363"/>
        <end position="429"/>
    </location>
</feature>
<organism evidence="2 3">
    <name type="scientific">Rhodococcus pyridinivorans AK37</name>
    <dbReference type="NCBI Taxonomy" id="1114960"/>
    <lineage>
        <taxon>Bacteria</taxon>
        <taxon>Bacillati</taxon>
        <taxon>Actinomycetota</taxon>
        <taxon>Actinomycetes</taxon>
        <taxon>Mycobacteriales</taxon>
        <taxon>Nocardiaceae</taxon>
        <taxon>Rhodococcus</taxon>
    </lineage>
</organism>
<protein>
    <submittedName>
        <fullName evidence="2">Outer membrane receptor protein</fullName>
    </submittedName>
</protein>
<feature type="compositionally biased region" description="Basic and acidic residues" evidence="1">
    <location>
        <begin position="50"/>
        <end position="71"/>
    </location>
</feature>
<feature type="region of interest" description="Disordered" evidence="1">
    <location>
        <begin position="1"/>
        <end position="28"/>
    </location>
</feature>
<feature type="region of interest" description="Disordered" evidence="1">
    <location>
        <begin position="213"/>
        <end position="432"/>
    </location>
</feature>
<comment type="caution">
    <text evidence="2">The sequence shown here is derived from an EMBL/GenBank/DDBJ whole genome shotgun (WGS) entry which is preliminary data.</text>
</comment>
<feature type="compositionally biased region" description="Basic and acidic residues" evidence="1">
    <location>
        <begin position="250"/>
        <end position="265"/>
    </location>
</feature>
<dbReference type="AlphaFoldDB" id="H0JNY1"/>
<reference evidence="2 3" key="1">
    <citation type="submission" date="2011-12" db="EMBL/GenBank/DDBJ databases">
        <authorList>
            <person name="Kriszt B."/>
            <person name="Tancsics A."/>
            <person name="Cserhati M."/>
            <person name="Toth A."/>
            <person name="Nagy I."/>
            <person name="Horvath B."/>
            <person name="Tamura T."/>
            <person name="Kukolya J."/>
            <person name="Szoboszlay S."/>
        </authorList>
    </citation>
    <scope>NUCLEOTIDE SEQUENCE [LARGE SCALE GENOMIC DNA]</scope>
    <source>
        <strain evidence="2 3">AK37</strain>
    </source>
</reference>
<dbReference type="Proteomes" id="UP000005064">
    <property type="component" value="Unassembled WGS sequence"/>
</dbReference>
<sequence length="473" mass="52529">MTLTQPSAFCDPDDPGGYASVSNDPRARVGVGRCAGFRSAAQIRESAQQRVRDEDADRTPGDTAEFDRADRQGQVADAGDERRGRDREVDRIREVDLRLRPDADTEDADQAVEHEGRAAEDALGHGEHQRTELRREGQHDGGDRRNGVCSGRVHARGRHDADVLGIGGRARAAARTREGGRKAVGDERIAGHVVEVSTGHRGDRLDVAYVLRDQHDDDGQRQQHDRQFEGGAVQIGQTEPRRVAQGVDALGRDRPGERREDPSDDHTDEDAEAAEHARADHRHEQCDHERDRGDERLGFERSGGRRREVEADEGDDRPGDHRRHDRVDDARTRRLDHEADKHQHDTDGDDPAELRCRTGTGRGAERRDERERRTEIAGHPAARDDQEQRGADTGEQQRGRDGEARDRRHEQGGAEHRDDVLHPDADGARPRQSLVRCDHRTGVDATSVAVQGPAAACGRASGRVRSFGHDRSS</sequence>
<feature type="compositionally biased region" description="Basic and acidic residues" evidence="1">
    <location>
        <begin position="325"/>
        <end position="356"/>
    </location>
</feature>
<feature type="region of interest" description="Disordered" evidence="1">
    <location>
        <begin position="44"/>
        <end position="154"/>
    </location>
</feature>
<evidence type="ECO:0000313" key="3">
    <source>
        <dbReference type="Proteomes" id="UP000005064"/>
    </source>
</evidence>
<feature type="compositionally biased region" description="Basic and acidic residues" evidence="1">
    <location>
        <begin position="273"/>
        <end position="309"/>
    </location>
</feature>
<dbReference type="EMBL" id="AHBW01000035">
    <property type="protein sequence ID" value="EHK84557.1"/>
    <property type="molecule type" value="Genomic_DNA"/>
</dbReference>
<feature type="compositionally biased region" description="Basic and acidic residues" evidence="1">
    <location>
        <begin position="111"/>
        <end position="146"/>
    </location>
</feature>
<evidence type="ECO:0000256" key="1">
    <source>
        <dbReference type="SAM" id="MobiDB-lite"/>
    </source>
</evidence>
<evidence type="ECO:0000313" key="2">
    <source>
        <dbReference type="EMBL" id="EHK84557.1"/>
    </source>
</evidence>
<feature type="compositionally biased region" description="Basic and acidic residues" evidence="1">
    <location>
        <begin position="79"/>
        <end position="103"/>
    </location>
</feature>
<feature type="compositionally biased region" description="Basic and acidic residues" evidence="1">
    <location>
        <begin position="213"/>
        <end position="228"/>
    </location>
</feature>
<feature type="region of interest" description="Disordered" evidence="1">
    <location>
        <begin position="453"/>
        <end position="473"/>
    </location>
</feature>
<accession>H0JNY1</accession>
<gene>
    <name evidence="2" type="ORF">AK37_06648</name>
</gene>
<keyword evidence="2" id="KW-0675">Receptor</keyword>
<name>H0JNY1_9NOCA</name>